<dbReference type="AlphaFoldDB" id="A0A7Y8BK98"/>
<comment type="caution">
    <text evidence="2">The sequence shown here is derived from an EMBL/GenBank/DDBJ whole genome shotgun (WGS) entry which is preliminary data.</text>
</comment>
<organism evidence="2 3">
    <name type="scientific">Pseudomonas gingeri</name>
    <dbReference type="NCBI Taxonomy" id="117681"/>
    <lineage>
        <taxon>Bacteria</taxon>
        <taxon>Pseudomonadati</taxon>
        <taxon>Pseudomonadota</taxon>
        <taxon>Gammaproteobacteria</taxon>
        <taxon>Pseudomonadales</taxon>
        <taxon>Pseudomonadaceae</taxon>
        <taxon>Pseudomonas</taxon>
    </lineage>
</organism>
<feature type="domain" description="Knr4/Smi1-like" evidence="1">
    <location>
        <begin position="35"/>
        <end position="155"/>
    </location>
</feature>
<dbReference type="InterPro" id="IPR018958">
    <property type="entry name" value="Knr4/Smi1-like_dom"/>
</dbReference>
<gene>
    <name evidence="2" type="ORF">HX829_07800</name>
</gene>
<dbReference type="Pfam" id="PF09346">
    <property type="entry name" value="SMI1_KNR4"/>
    <property type="match status" value="1"/>
</dbReference>
<protein>
    <submittedName>
        <fullName evidence="2">SMI1/KNR4 family protein</fullName>
    </submittedName>
</protein>
<evidence type="ECO:0000313" key="2">
    <source>
        <dbReference type="EMBL" id="NWB46393.1"/>
    </source>
</evidence>
<dbReference type="RefSeq" id="WP_177143734.1">
    <property type="nucleotide sequence ID" value="NZ_JACAPU010000011.1"/>
</dbReference>
<sequence length="171" mass="19356">MNWKQEIARLALIKSEIKKLDVNGVWPYHLPSVAATETEIQEASTQVGGLFDGGYLDFLRHANGWDGFYQSVNLFGCDDLVGGERMKKAVEALLDIDEIALRQSELLRSELIPIAASDVDVDIFFMSKNKLIGNVGVVWFAGQEIQRFQNFEEFFLAMIDYNLEELRSFVG</sequence>
<dbReference type="EMBL" id="JACAPU010000011">
    <property type="protein sequence ID" value="NWB46393.1"/>
    <property type="molecule type" value="Genomic_DNA"/>
</dbReference>
<dbReference type="Proteomes" id="UP000582981">
    <property type="component" value="Unassembled WGS sequence"/>
</dbReference>
<name>A0A7Y8BK98_9PSED</name>
<reference evidence="2 3" key="1">
    <citation type="submission" date="2020-04" db="EMBL/GenBank/DDBJ databases">
        <title>Molecular characterization of pseudomonads from Agaricus bisporus reveal novel blotch 2 pathogens in Western Europe.</title>
        <authorList>
            <person name="Taparia T."/>
            <person name="Krijger M."/>
            <person name="Haynes E."/>
            <person name="Elpinstone J.G."/>
            <person name="Noble R."/>
            <person name="Van Der Wolf J."/>
        </authorList>
    </citation>
    <scope>NUCLEOTIDE SEQUENCE [LARGE SCALE GENOMIC DNA]</scope>
    <source>
        <strain evidence="2 3">F1001</strain>
    </source>
</reference>
<proteinExistence type="predicted"/>
<evidence type="ECO:0000313" key="3">
    <source>
        <dbReference type="Proteomes" id="UP000582981"/>
    </source>
</evidence>
<dbReference type="Gene3D" id="3.40.1580.10">
    <property type="entry name" value="SMI1/KNR4-like"/>
    <property type="match status" value="1"/>
</dbReference>
<dbReference type="InterPro" id="IPR037883">
    <property type="entry name" value="Knr4/Smi1-like_sf"/>
</dbReference>
<accession>A0A7Y8BK98</accession>
<dbReference type="SUPFAM" id="SSF160631">
    <property type="entry name" value="SMI1/KNR4-like"/>
    <property type="match status" value="1"/>
</dbReference>
<evidence type="ECO:0000259" key="1">
    <source>
        <dbReference type="Pfam" id="PF09346"/>
    </source>
</evidence>